<comment type="caution">
    <text evidence="3">The sequence shown here is derived from an EMBL/GenBank/DDBJ whole genome shotgun (WGS) entry which is preliminary data.</text>
</comment>
<sequence length="511" mass="56646">MRPFAALLPNPKRCMFTKGLCLFVTDHYPAALPLNRFTACDLLKHSARTPENTKKDLAMPDFSFSRDSAISALRTLGGCTALGLATCAQAAPAFDSESPYMLGDWNGTRTELSEKGYDFKLDYTGEMGSNLHGGYDHDRTARYSDQFGLGTHLDLQKILGWDDAEFQLTITKRSGNNISNDRINDPRVGGFTSAQEVWGRGQTTRLTQMWYQQKFFDQKLDIKVGRFGEGEDFNSFPCDFQNLAFCGSQVGNWVGGIWYNWPVSQWALRVKYHLTPELYAQVGAYEQNPSNLDRGNGFKLSGSGTQGAILPVELVWTPKLNGLPGEYRAGYYYSNAKASDVYKDSQGQPAALSGEAYRSASSKHGVWLGIQQQITSVASDNSRGLSVFANGTMHDKKTNAIDNYVQAGITYKGPFDARAKDDIGFALARVHVNPAFRKNAEASNRANAVYDYDDPSFLPPQDTEYSAELYYGVHVTNWLTVRPNLQYIRHPGGVNNVDDALIGGIKIQSSF</sequence>
<dbReference type="GO" id="GO:0016020">
    <property type="term" value="C:membrane"/>
    <property type="evidence" value="ECO:0007669"/>
    <property type="project" value="InterPro"/>
</dbReference>
<reference evidence="3 4" key="1">
    <citation type="submission" date="2019-03" db="EMBL/GenBank/DDBJ databases">
        <title>Genomic analyses of the natural microbiome of Caenorhabditis elegans.</title>
        <authorList>
            <person name="Samuel B."/>
        </authorList>
    </citation>
    <scope>NUCLEOTIDE SEQUENCE [LARGE SCALE GENOMIC DNA]</scope>
    <source>
        <strain evidence="3 4">BIGb0525</strain>
    </source>
</reference>
<evidence type="ECO:0000256" key="2">
    <source>
        <dbReference type="RuleBase" id="RU363072"/>
    </source>
</evidence>
<dbReference type="PANTHER" id="PTHR37944:SF1">
    <property type="entry name" value="PORIN B"/>
    <property type="match status" value="1"/>
</dbReference>
<dbReference type="InterPro" id="IPR007049">
    <property type="entry name" value="Carb-sel_porin_OprB"/>
</dbReference>
<dbReference type="Gene3D" id="2.40.160.180">
    <property type="entry name" value="Carbohydrate-selective porin OprB"/>
    <property type="match status" value="1"/>
</dbReference>
<accession>A0A4R7UVS1</accession>
<dbReference type="PANTHER" id="PTHR37944">
    <property type="entry name" value="PORIN B"/>
    <property type="match status" value="1"/>
</dbReference>
<protein>
    <submittedName>
        <fullName evidence="3">OprB family porin</fullName>
    </submittedName>
</protein>
<evidence type="ECO:0000256" key="1">
    <source>
        <dbReference type="ARBA" id="ARBA00008769"/>
    </source>
</evidence>
<gene>
    <name evidence="3" type="ORF">EDF87_11842</name>
</gene>
<dbReference type="GO" id="GO:0015288">
    <property type="term" value="F:porin activity"/>
    <property type="evidence" value="ECO:0007669"/>
    <property type="project" value="InterPro"/>
</dbReference>
<dbReference type="InterPro" id="IPR052932">
    <property type="entry name" value="OprB_Porin"/>
</dbReference>
<comment type="similarity">
    <text evidence="1 2">Belongs to the OprB family.</text>
</comment>
<dbReference type="Proteomes" id="UP000295804">
    <property type="component" value="Unassembled WGS sequence"/>
</dbReference>
<evidence type="ECO:0000313" key="3">
    <source>
        <dbReference type="EMBL" id="TDV40848.1"/>
    </source>
</evidence>
<dbReference type="Pfam" id="PF04966">
    <property type="entry name" value="OprB"/>
    <property type="match status" value="1"/>
</dbReference>
<evidence type="ECO:0000313" key="4">
    <source>
        <dbReference type="Proteomes" id="UP000295804"/>
    </source>
</evidence>
<dbReference type="GO" id="GO:0008643">
    <property type="term" value="P:carbohydrate transport"/>
    <property type="evidence" value="ECO:0007669"/>
    <property type="project" value="InterPro"/>
</dbReference>
<name>A0A4R7UVS1_9PSED</name>
<dbReference type="InterPro" id="IPR038673">
    <property type="entry name" value="OprB_sf"/>
</dbReference>
<dbReference type="EMBL" id="SOCQ01000018">
    <property type="protein sequence ID" value="TDV40848.1"/>
    <property type="molecule type" value="Genomic_DNA"/>
</dbReference>
<organism evidence="3 4">
    <name type="scientific">Pseudomonas helmanticensis</name>
    <dbReference type="NCBI Taxonomy" id="1471381"/>
    <lineage>
        <taxon>Bacteria</taxon>
        <taxon>Pseudomonadati</taxon>
        <taxon>Pseudomonadota</taxon>
        <taxon>Gammaproteobacteria</taxon>
        <taxon>Pseudomonadales</taxon>
        <taxon>Pseudomonadaceae</taxon>
        <taxon>Pseudomonas</taxon>
    </lineage>
</organism>
<proteinExistence type="inferred from homology"/>
<dbReference type="AlphaFoldDB" id="A0A4R7UVS1"/>